<protein>
    <submittedName>
        <fullName evidence="1">Uncharacterized protein</fullName>
    </submittedName>
</protein>
<dbReference type="AlphaFoldDB" id="A0A1M7UCG0"/>
<gene>
    <name evidence="1" type="ORF">SAMN05444170_4420</name>
</gene>
<accession>A0A1M7UCG0</accession>
<dbReference type="RefSeq" id="WP_276328139.1">
    <property type="nucleotide sequence ID" value="NZ_LT670849.1"/>
</dbReference>
<dbReference type="EMBL" id="LT670849">
    <property type="protein sequence ID" value="SHN80557.1"/>
    <property type="molecule type" value="Genomic_DNA"/>
</dbReference>
<dbReference type="Proteomes" id="UP000184096">
    <property type="component" value="Chromosome I"/>
</dbReference>
<organism evidence="1 2">
    <name type="scientific">Bradyrhizobium erythrophlei</name>
    <dbReference type="NCBI Taxonomy" id="1437360"/>
    <lineage>
        <taxon>Bacteria</taxon>
        <taxon>Pseudomonadati</taxon>
        <taxon>Pseudomonadota</taxon>
        <taxon>Alphaproteobacteria</taxon>
        <taxon>Hyphomicrobiales</taxon>
        <taxon>Nitrobacteraceae</taxon>
        <taxon>Bradyrhizobium</taxon>
    </lineage>
</organism>
<proteinExistence type="predicted"/>
<keyword evidence="2" id="KW-1185">Reference proteome</keyword>
<reference evidence="2" key="1">
    <citation type="submission" date="2016-11" db="EMBL/GenBank/DDBJ databases">
        <authorList>
            <person name="Varghese N."/>
            <person name="Submissions S."/>
        </authorList>
    </citation>
    <scope>NUCLEOTIDE SEQUENCE [LARGE SCALE GENOMIC DNA]</scope>
    <source>
        <strain evidence="2">GAS401</strain>
    </source>
</reference>
<sequence>MFGSTKQLIIAVTVVVLAGILVALGAQYVVHHRPHQQPPAHTAQ</sequence>
<evidence type="ECO:0000313" key="1">
    <source>
        <dbReference type="EMBL" id="SHN80557.1"/>
    </source>
</evidence>
<evidence type="ECO:0000313" key="2">
    <source>
        <dbReference type="Proteomes" id="UP000184096"/>
    </source>
</evidence>
<name>A0A1M7UCG0_9BRAD</name>